<feature type="compositionally biased region" description="Basic and acidic residues" evidence="1">
    <location>
        <begin position="171"/>
        <end position="194"/>
    </location>
</feature>
<feature type="compositionally biased region" description="Basic and acidic residues" evidence="1">
    <location>
        <begin position="1"/>
        <end position="10"/>
    </location>
</feature>
<evidence type="ECO:0008006" key="4">
    <source>
        <dbReference type="Google" id="ProtNLM"/>
    </source>
</evidence>
<proteinExistence type="predicted"/>
<dbReference type="Proteomes" id="UP000827721">
    <property type="component" value="Unassembled WGS sequence"/>
</dbReference>
<accession>A0ABQ8ICC5</accession>
<evidence type="ECO:0000256" key="1">
    <source>
        <dbReference type="SAM" id="MobiDB-lite"/>
    </source>
</evidence>
<name>A0ABQ8ICC5_9ROSI</name>
<feature type="region of interest" description="Disordered" evidence="1">
    <location>
        <begin position="637"/>
        <end position="681"/>
    </location>
</feature>
<feature type="compositionally biased region" description="Polar residues" evidence="1">
    <location>
        <begin position="637"/>
        <end position="661"/>
    </location>
</feature>
<evidence type="ECO:0000313" key="2">
    <source>
        <dbReference type="EMBL" id="KAH7574311.1"/>
    </source>
</evidence>
<dbReference type="PANTHER" id="PTHR34281:SF2">
    <property type="entry name" value="PROTEIN EARLY FLOWERING 3"/>
    <property type="match status" value="1"/>
</dbReference>
<dbReference type="EMBL" id="JAFEMO010000003">
    <property type="protein sequence ID" value="KAH7574311.1"/>
    <property type="molecule type" value="Genomic_DNA"/>
</dbReference>
<gene>
    <name evidence="2" type="ORF">JRO89_XS03G0280900</name>
</gene>
<sequence>MKRGRDDEKITGPMFPRLHVNDTEKGGPRAPPRNKMALYEQLSIPTQRFNPGVLPPNSSNSSSLVPPGSSSQGTGPERNSLFPHSVPPKTPTHLAEKFHARQSAGATLSIPSPQLEQRRKTGDEDDFAVPVYAHSGGGQCHSRTHNGVDGGKLSPFSPPYPGHSIKSQNAGDKDPKRSTLSDLNLRQEARHQSEENPNIRFSSRDHLVKSSTTLSTGEKIDGLVKEASAFPSQECGYLPATHFSRPNDCDASLRPEARTRYGDGAESTRDIEKGVVPQSRSGSRSREDHSCPNETDIDSEYREDTTCGPLQLGDRDKSDDSSETSMVDSISGLDLSPDDVVGIIGQQHFWKARKAIVKEMDNADRGMQGVPRDSGSFNFLCCLASAYRIYSCLGLCWICVYCKFYFTFLCNLVLDPTPVTLYSQQRVFAVQVFELHRLIKVQQLIAGSPHLLLEDSALLGRASLKASPTKKLPSEYIVKTVPHIVKRKDDSEKPKHNMECSAENAVGKMSLSSVKNGSQPSTYGSYHAYPPAAPVASDSPMAPWYFHQSPGHQWLVPIMSPSEGLIYKPYPGPEFMGTVCGGGCGPFGPTPLTGNFMHPAYGVPAPHTHHGIGVMPGAHPVGHNYFPPYGMPVMNQSVSGSAAEQKNQSAGFGSLGQNGHSSGRGANFNMQREGSCNVPTQKIGTVPQAMQFQASKDMDVQGSTASSPGERLQRNMTGATAEGQDAQPHFSMASEPPEGAPQPQDAEQPTKVIRVVPRNPRSATESVARIFQFIQEERKQYESI</sequence>
<feature type="compositionally biased region" description="Basic and acidic residues" evidence="1">
    <location>
        <begin position="259"/>
        <end position="273"/>
    </location>
</feature>
<feature type="region of interest" description="Disordered" evidence="1">
    <location>
        <begin position="719"/>
        <end position="751"/>
    </location>
</feature>
<feature type="compositionally biased region" description="Polar residues" evidence="1">
    <location>
        <begin position="668"/>
        <end position="681"/>
    </location>
</feature>
<reference evidence="2 3" key="1">
    <citation type="submission" date="2021-02" db="EMBL/GenBank/DDBJ databases">
        <title>Plant Genome Project.</title>
        <authorList>
            <person name="Zhang R.-G."/>
        </authorList>
    </citation>
    <scope>NUCLEOTIDE SEQUENCE [LARGE SCALE GENOMIC DNA]</scope>
    <source>
        <tissue evidence="2">Leaves</tissue>
    </source>
</reference>
<dbReference type="PANTHER" id="PTHR34281">
    <property type="entry name" value="PROTEIN EARLY FLOWERING 3"/>
    <property type="match status" value="1"/>
</dbReference>
<dbReference type="InterPro" id="IPR039319">
    <property type="entry name" value="ELF3-like"/>
</dbReference>
<feature type="compositionally biased region" description="Low complexity" evidence="1">
    <location>
        <begin position="51"/>
        <end position="71"/>
    </location>
</feature>
<keyword evidence="3" id="KW-1185">Reference proteome</keyword>
<feature type="region of interest" description="Disordered" evidence="1">
    <location>
        <begin position="1"/>
        <end position="215"/>
    </location>
</feature>
<feature type="region of interest" description="Disordered" evidence="1">
    <location>
        <begin position="259"/>
        <end position="330"/>
    </location>
</feature>
<evidence type="ECO:0000313" key="3">
    <source>
        <dbReference type="Proteomes" id="UP000827721"/>
    </source>
</evidence>
<organism evidence="2 3">
    <name type="scientific">Xanthoceras sorbifolium</name>
    <dbReference type="NCBI Taxonomy" id="99658"/>
    <lineage>
        <taxon>Eukaryota</taxon>
        <taxon>Viridiplantae</taxon>
        <taxon>Streptophyta</taxon>
        <taxon>Embryophyta</taxon>
        <taxon>Tracheophyta</taxon>
        <taxon>Spermatophyta</taxon>
        <taxon>Magnoliopsida</taxon>
        <taxon>eudicotyledons</taxon>
        <taxon>Gunneridae</taxon>
        <taxon>Pentapetalae</taxon>
        <taxon>rosids</taxon>
        <taxon>malvids</taxon>
        <taxon>Sapindales</taxon>
        <taxon>Sapindaceae</taxon>
        <taxon>Xanthoceroideae</taxon>
        <taxon>Xanthoceras</taxon>
    </lineage>
</organism>
<protein>
    <recommendedName>
        <fullName evidence="4">Protein EARLY FLOWERING 3</fullName>
    </recommendedName>
</protein>
<comment type="caution">
    <text evidence="2">The sequence shown here is derived from an EMBL/GenBank/DDBJ whole genome shotgun (WGS) entry which is preliminary data.</text>
</comment>
<feature type="compositionally biased region" description="Polar residues" evidence="1">
    <location>
        <begin position="104"/>
        <end position="115"/>
    </location>
</feature>